<keyword evidence="8" id="KW-1185">Reference proteome</keyword>
<gene>
    <name evidence="9" type="primary">LOC112453685</name>
</gene>
<keyword evidence="5 6" id="KW-0472">Membrane</keyword>
<keyword evidence="3 6" id="KW-0812">Transmembrane</keyword>
<reference evidence="9" key="1">
    <citation type="submission" date="2025-08" db="UniProtKB">
        <authorList>
            <consortium name="RefSeq"/>
        </authorList>
    </citation>
    <scope>IDENTIFICATION</scope>
    <source>
        <tissue evidence="9">Whole body</tissue>
    </source>
</reference>
<proteinExistence type="predicted"/>
<evidence type="ECO:0000256" key="5">
    <source>
        <dbReference type="ARBA" id="ARBA00023136"/>
    </source>
</evidence>
<evidence type="ECO:0000313" key="9">
    <source>
        <dbReference type="RefSeq" id="XP_024870340.1"/>
    </source>
</evidence>
<dbReference type="RefSeq" id="XP_024870340.1">
    <property type="nucleotide sequence ID" value="XM_025014572.1"/>
</dbReference>
<dbReference type="AlphaFoldDB" id="A0A6J1PMI1"/>
<evidence type="ECO:0000256" key="1">
    <source>
        <dbReference type="ARBA" id="ARBA00004651"/>
    </source>
</evidence>
<evidence type="ECO:0000256" key="2">
    <source>
        <dbReference type="ARBA" id="ARBA00022475"/>
    </source>
</evidence>
<accession>A0A6J1PMI1</accession>
<dbReference type="GeneID" id="112453685"/>
<protein>
    <submittedName>
        <fullName evidence="9">Gustatory receptor 68a-like</fullName>
    </submittedName>
</protein>
<keyword evidence="7" id="KW-0732">Signal</keyword>
<feature type="chain" id="PRO_5026751798" evidence="7">
    <location>
        <begin position="32"/>
        <end position="99"/>
    </location>
</feature>
<dbReference type="GO" id="GO:0050909">
    <property type="term" value="P:sensory perception of taste"/>
    <property type="evidence" value="ECO:0007669"/>
    <property type="project" value="InterPro"/>
</dbReference>
<keyword evidence="2" id="KW-1003">Cell membrane</keyword>
<dbReference type="OrthoDB" id="6366728at2759"/>
<keyword evidence="4 6" id="KW-1133">Transmembrane helix</keyword>
<dbReference type="GO" id="GO:0005886">
    <property type="term" value="C:plasma membrane"/>
    <property type="evidence" value="ECO:0007669"/>
    <property type="project" value="UniProtKB-SubCell"/>
</dbReference>
<evidence type="ECO:0000256" key="6">
    <source>
        <dbReference type="SAM" id="Phobius"/>
    </source>
</evidence>
<sequence length="99" mass="11417">MWPLVSCLCTWLLEFVFQLLLIHIACDFASAQANRMGPIQVEWQVKLMKKNDNFVELSLQFLNRRLQFSAGGCFYVKLPLLCSIASMMATYLVILLQLQ</sequence>
<comment type="subcellular location">
    <subcellularLocation>
        <location evidence="1">Cell membrane</location>
        <topology evidence="1">Multi-pass membrane protein</topology>
    </subcellularLocation>
</comment>
<organism evidence="8 9">
    <name type="scientific">Temnothorax curvispinosus</name>
    <dbReference type="NCBI Taxonomy" id="300111"/>
    <lineage>
        <taxon>Eukaryota</taxon>
        <taxon>Metazoa</taxon>
        <taxon>Ecdysozoa</taxon>
        <taxon>Arthropoda</taxon>
        <taxon>Hexapoda</taxon>
        <taxon>Insecta</taxon>
        <taxon>Pterygota</taxon>
        <taxon>Neoptera</taxon>
        <taxon>Endopterygota</taxon>
        <taxon>Hymenoptera</taxon>
        <taxon>Apocrita</taxon>
        <taxon>Aculeata</taxon>
        <taxon>Formicoidea</taxon>
        <taxon>Formicidae</taxon>
        <taxon>Myrmicinae</taxon>
        <taxon>Temnothorax</taxon>
    </lineage>
</organism>
<dbReference type="Pfam" id="PF08395">
    <property type="entry name" value="7tm_7"/>
    <property type="match status" value="1"/>
</dbReference>
<name>A0A6J1PMI1_9HYME</name>
<evidence type="ECO:0000256" key="4">
    <source>
        <dbReference type="ARBA" id="ARBA00022989"/>
    </source>
</evidence>
<dbReference type="Proteomes" id="UP000504618">
    <property type="component" value="Unplaced"/>
</dbReference>
<feature type="signal peptide" evidence="7">
    <location>
        <begin position="1"/>
        <end position="31"/>
    </location>
</feature>
<dbReference type="InterPro" id="IPR013604">
    <property type="entry name" value="7TM_chemorcpt"/>
</dbReference>
<evidence type="ECO:0000313" key="8">
    <source>
        <dbReference type="Proteomes" id="UP000504618"/>
    </source>
</evidence>
<evidence type="ECO:0000256" key="7">
    <source>
        <dbReference type="SAM" id="SignalP"/>
    </source>
</evidence>
<evidence type="ECO:0000256" key="3">
    <source>
        <dbReference type="ARBA" id="ARBA00022692"/>
    </source>
</evidence>
<feature type="transmembrane region" description="Helical" evidence="6">
    <location>
        <begin position="74"/>
        <end position="96"/>
    </location>
</feature>